<comment type="similarity">
    <text evidence="1 2">Belongs to the UPF0225 family.</text>
</comment>
<evidence type="ECO:0000313" key="5">
    <source>
        <dbReference type="Proteomes" id="UP000199086"/>
    </source>
</evidence>
<reference evidence="4 5" key="1">
    <citation type="submission" date="2016-06" db="EMBL/GenBank/DDBJ databases">
        <authorList>
            <person name="Olsen C.W."/>
            <person name="Carey S."/>
            <person name="Hinshaw L."/>
            <person name="Karasin A.I."/>
        </authorList>
    </citation>
    <scope>NUCLEOTIDE SEQUENCE [LARGE SCALE GENOMIC DNA]</scope>
    <source>
        <strain evidence="4 5">LZ-22</strain>
    </source>
</reference>
<dbReference type="AlphaFoldDB" id="A0A1G6GM87"/>
<name>A0A1G6GM87_9ACTN</name>
<evidence type="ECO:0000256" key="1">
    <source>
        <dbReference type="ARBA" id="ARBA00010839"/>
    </source>
</evidence>
<dbReference type="RefSeq" id="WP_092608556.1">
    <property type="nucleotide sequence ID" value="NZ_FMYF01000004.1"/>
</dbReference>
<protein>
    <recommendedName>
        <fullName evidence="2">UPF0225 protein GA0111570_10494</fullName>
    </recommendedName>
</protein>
<organism evidence="4 5">
    <name type="scientific">Raineyella antarctica</name>
    <dbReference type="NCBI Taxonomy" id="1577474"/>
    <lineage>
        <taxon>Bacteria</taxon>
        <taxon>Bacillati</taxon>
        <taxon>Actinomycetota</taxon>
        <taxon>Actinomycetes</taxon>
        <taxon>Propionibacteriales</taxon>
        <taxon>Propionibacteriaceae</taxon>
        <taxon>Raineyella</taxon>
    </lineage>
</organism>
<dbReference type="STRING" id="1577474.GA0111570_10494"/>
<dbReference type="SUPFAM" id="SSF54427">
    <property type="entry name" value="NTF2-like"/>
    <property type="match status" value="1"/>
</dbReference>
<dbReference type="InterPro" id="IPR023006">
    <property type="entry name" value="YchJ-like"/>
</dbReference>
<gene>
    <name evidence="4" type="ORF">GA0111570_10494</name>
</gene>
<evidence type="ECO:0000313" key="4">
    <source>
        <dbReference type="EMBL" id="SDB83121.1"/>
    </source>
</evidence>
<evidence type="ECO:0000256" key="2">
    <source>
        <dbReference type="HAMAP-Rule" id="MF_00612"/>
    </source>
</evidence>
<dbReference type="InterPro" id="IPR048469">
    <property type="entry name" value="YchJ-like_M"/>
</dbReference>
<proteinExistence type="inferred from homology"/>
<dbReference type="Pfam" id="PF02810">
    <property type="entry name" value="SEC-C"/>
    <property type="match status" value="1"/>
</dbReference>
<sequence>MTPDFCPCQSGRTYDDCCGPLLAGARTATTAEELMRSRYTAFARGDADHLLRTWAPATRPEPLDLDDGLAWRRLQVLETTAGGPGDEEGWVRFIAHYRSGTDRGTLSEHSHFVRLRGSWYYLDGEIG</sequence>
<dbReference type="OrthoDB" id="21421at2"/>
<feature type="domain" description="YchJ-like middle NTF2-like" evidence="3">
    <location>
        <begin position="30"/>
        <end position="124"/>
    </location>
</feature>
<dbReference type="HAMAP" id="MF_00612">
    <property type="entry name" value="UPF0225"/>
    <property type="match status" value="1"/>
</dbReference>
<evidence type="ECO:0000259" key="3">
    <source>
        <dbReference type="Pfam" id="PF17775"/>
    </source>
</evidence>
<dbReference type="Pfam" id="PF17775">
    <property type="entry name" value="YchJ_M-like"/>
    <property type="match status" value="1"/>
</dbReference>
<accession>A0A1G6GM87</accession>
<dbReference type="InterPro" id="IPR032710">
    <property type="entry name" value="NTF2-like_dom_sf"/>
</dbReference>
<dbReference type="EMBL" id="FMYF01000004">
    <property type="protein sequence ID" value="SDB83121.1"/>
    <property type="molecule type" value="Genomic_DNA"/>
</dbReference>
<dbReference type="InterPro" id="IPR004027">
    <property type="entry name" value="SEC_C_motif"/>
</dbReference>
<dbReference type="Proteomes" id="UP000199086">
    <property type="component" value="Unassembled WGS sequence"/>
</dbReference>
<keyword evidence="5" id="KW-1185">Reference proteome</keyword>
<dbReference type="Gene3D" id="3.10.450.50">
    <property type="match status" value="1"/>
</dbReference>